<protein>
    <submittedName>
        <fullName evidence="1">Uncharacterized protein</fullName>
    </submittedName>
</protein>
<comment type="caution">
    <text evidence="1">The sequence shown here is derived from an EMBL/GenBank/DDBJ whole genome shotgun (WGS) entry which is preliminary data.</text>
</comment>
<keyword evidence="2" id="KW-1185">Reference proteome</keyword>
<accession>A0A4Q0VIF3</accession>
<dbReference type="Proteomes" id="UP000290602">
    <property type="component" value="Unassembled WGS sequence"/>
</dbReference>
<evidence type="ECO:0000313" key="1">
    <source>
        <dbReference type="EMBL" id="RXI77980.1"/>
    </source>
</evidence>
<gene>
    <name evidence="1" type="ORF">DXH47_08230</name>
</gene>
<evidence type="ECO:0000313" key="2">
    <source>
        <dbReference type="Proteomes" id="UP000290602"/>
    </source>
</evidence>
<dbReference type="EMBL" id="QXIL01000016">
    <property type="protein sequence ID" value="RXI77980.1"/>
    <property type="molecule type" value="Genomic_DNA"/>
</dbReference>
<sequence length="71" mass="7916">MVGTVLSSQLPLTGSNPLVYRLKDNGTLSHFLLPRGLRLMPIDTTCLKFDRISQGRFVPASQRVMLNSIED</sequence>
<proteinExistence type="predicted"/>
<name>A0A4Q0VIF3_9LACO</name>
<dbReference type="AlphaFoldDB" id="A0A4Q0VIF3"/>
<organism evidence="1 2">
    <name type="scientific">Levilactobacillus suantsaii</name>
    <dbReference type="NCBI Taxonomy" id="2292255"/>
    <lineage>
        <taxon>Bacteria</taxon>
        <taxon>Bacillati</taxon>
        <taxon>Bacillota</taxon>
        <taxon>Bacilli</taxon>
        <taxon>Lactobacillales</taxon>
        <taxon>Lactobacillaceae</taxon>
        <taxon>Levilactobacillus</taxon>
    </lineage>
</organism>
<reference evidence="1 2" key="1">
    <citation type="submission" date="2018-08" db="EMBL/GenBank/DDBJ databases">
        <title>Lactobacillus suantsai sp. nov., isolated from traditional fermented suan-tsai in Taiwan.</title>
        <authorList>
            <person name="Huang C.-H."/>
        </authorList>
    </citation>
    <scope>NUCLEOTIDE SEQUENCE [LARGE SCALE GENOMIC DNA]</scope>
    <source>
        <strain evidence="1 2">BCRC 12945</strain>
    </source>
</reference>